<reference evidence="2" key="2">
    <citation type="journal article" date="2015" name="Data Brief">
        <title>Shoot transcriptome of the giant reed, Arundo donax.</title>
        <authorList>
            <person name="Barrero R.A."/>
            <person name="Guerrero F.D."/>
            <person name="Moolhuijzen P."/>
            <person name="Goolsby J.A."/>
            <person name="Tidwell J."/>
            <person name="Bellgard S.E."/>
            <person name="Bellgard M.I."/>
        </authorList>
    </citation>
    <scope>NUCLEOTIDE SEQUENCE</scope>
    <source>
        <tissue evidence="2">Shoot tissue taken approximately 20 cm above the soil surface</tissue>
    </source>
</reference>
<proteinExistence type="predicted"/>
<feature type="compositionally biased region" description="Low complexity" evidence="1">
    <location>
        <begin position="33"/>
        <end position="43"/>
    </location>
</feature>
<feature type="compositionally biased region" description="Basic residues" evidence="1">
    <location>
        <begin position="14"/>
        <end position="24"/>
    </location>
</feature>
<protein>
    <submittedName>
        <fullName evidence="2">Uncharacterized protein</fullName>
    </submittedName>
</protein>
<name>A0A0A9G3R7_ARUDO</name>
<dbReference type="EMBL" id="GBRH01179807">
    <property type="protein sequence ID" value="JAE18089.1"/>
    <property type="molecule type" value="Transcribed_RNA"/>
</dbReference>
<reference evidence="2" key="1">
    <citation type="submission" date="2014-09" db="EMBL/GenBank/DDBJ databases">
        <authorList>
            <person name="Magalhaes I.L.F."/>
            <person name="Oliveira U."/>
            <person name="Santos F.R."/>
            <person name="Vidigal T.H.D.A."/>
            <person name="Brescovit A.D."/>
            <person name="Santos A.J."/>
        </authorList>
    </citation>
    <scope>NUCLEOTIDE SEQUENCE</scope>
    <source>
        <tissue evidence="2">Shoot tissue taken approximately 20 cm above the soil surface</tissue>
    </source>
</reference>
<accession>A0A0A9G3R7</accession>
<feature type="region of interest" description="Disordered" evidence="1">
    <location>
        <begin position="1"/>
        <end position="69"/>
    </location>
</feature>
<evidence type="ECO:0000256" key="1">
    <source>
        <dbReference type="SAM" id="MobiDB-lite"/>
    </source>
</evidence>
<feature type="compositionally biased region" description="Low complexity" evidence="1">
    <location>
        <begin position="1"/>
        <end position="13"/>
    </location>
</feature>
<organism evidence="2">
    <name type="scientific">Arundo donax</name>
    <name type="common">Giant reed</name>
    <name type="synonym">Donax arundinaceus</name>
    <dbReference type="NCBI Taxonomy" id="35708"/>
    <lineage>
        <taxon>Eukaryota</taxon>
        <taxon>Viridiplantae</taxon>
        <taxon>Streptophyta</taxon>
        <taxon>Embryophyta</taxon>
        <taxon>Tracheophyta</taxon>
        <taxon>Spermatophyta</taxon>
        <taxon>Magnoliopsida</taxon>
        <taxon>Liliopsida</taxon>
        <taxon>Poales</taxon>
        <taxon>Poaceae</taxon>
        <taxon>PACMAD clade</taxon>
        <taxon>Arundinoideae</taxon>
        <taxon>Arundineae</taxon>
        <taxon>Arundo</taxon>
    </lineage>
</organism>
<evidence type="ECO:0000313" key="2">
    <source>
        <dbReference type="EMBL" id="JAE18089.1"/>
    </source>
</evidence>
<sequence>MGLHRQQCQAAQGRPRRRRQRRRGLQGVEPQPAGRAAGGLVVRGRVRAQDRPLRARRHRHQGQRFNSSMGDIRSCCMSAERGPLMQL</sequence>
<dbReference type="AlphaFoldDB" id="A0A0A9G3R7"/>